<feature type="transmembrane region" description="Helical" evidence="7">
    <location>
        <begin position="88"/>
        <end position="111"/>
    </location>
</feature>
<dbReference type="InterPro" id="IPR052518">
    <property type="entry name" value="CHR_Transporter"/>
</dbReference>
<evidence type="ECO:0000313" key="9">
    <source>
        <dbReference type="Proteomes" id="UP000005361"/>
    </source>
</evidence>
<sequence>MENVNEREIDFKLLSELFFTFFKLSPISFGGGFAMIPVLEAEIVYKKKWIEGKQIVDTFVLAQSAPGAIATNSAIFVGYQVAGIPGAIAAMLGMVIPTFIIVIILASLFVFFQTNHYVLAALNGIRPVIVALIASAAYKMSKTSLIDKTCWIICLICVAVLLLCPNINIIVVILSGAFIGITIMKVKKMFSNSVKTE</sequence>
<organism evidence="8 9">
    <name type="scientific">Pelosinus fermentans JBW45</name>
    <dbReference type="NCBI Taxonomy" id="1192197"/>
    <lineage>
        <taxon>Bacteria</taxon>
        <taxon>Bacillati</taxon>
        <taxon>Bacillota</taxon>
        <taxon>Negativicutes</taxon>
        <taxon>Selenomonadales</taxon>
        <taxon>Sporomusaceae</taxon>
        <taxon>Pelosinus</taxon>
    </lineage>
</organism>
<dbReference type="PANTHER" id="PTHR43663:SF2">
    <property type="entry name" value="CHROMATE TRANSPORT PROTEIN-RELATED"/>
    <property type="match status" value="1"/>
</dbReference>
<proteinExistence type="inferred from homology"/>
<dbReference type="GO" id="GO:0005886">
    <property type="term" value="C:plasma membrane"/>
    <property type="evidence" value="ECO:0007669"/>
    <property type="project" value="UniProtKB-SubCell"/>
</dbReference>
<evidence type="ECO:0000256" key="7">
    <source>
        <dbReference type="SAM" id="Phobius"/>
    </source>
</evidence>
<evidence type="ECO:0000313" key="8">
    <source>
        <dbReference type="EMBL" id="AJQ28599.1"/>
    </source>
</evidence>
<evidence type="ECO:0000256" key="5">
    <source>
        <dbReference type="ARBA" id="ARBA00022989"/>
    </source>
</evidence>
<comment type="subcellular location">
    <subcellularLocation>
        <location evidence="1">Cell membrane</location>
        <topology evidence="1">Multi-pass membrane protein</topology>
    </subcellularLocation>
</comment>
<feature type="transmembrane region" description="Helical" evidence="7">
    <location>
        <begin position="20"/>
        <end position="39"/>
    </location>
</feature>
<dbReference type="Proteomes" id="UP000005361">
    <property type="component" value="Chromosome"/>
</dbReference>
<evidence type="ECO:0000256" key="4">
    <source>
        <dbReference type="ARBA" id="ARBA00022692"/>
    </source>
</evidence>
<keyword evidence="3" id="KW-1003">Cell membrane</keyword>
<dbReference type="AlphaFoldDB" id="I9NPD0"/>
<dbReference type="OrthoDB" id="9788907at2"/>
<protein>
    <submittedName>
        <fullName evidence="8">Chromate transporter</fullName>
    </submittedName>
</protein>
<dbReference type="EMBL" id="CP010978">
    <property type="protein sequence ID" value="AJQ28599.1"/>
    <property type="molecule type" value="Genomic_DNA"/>
</dbReference>
<evidence type="ECO:0000256" key="3">
    <source>
        <dbReference type="ARBA" id="ARBA00022475"/>
    </source>
</evidence>
<comment type="similarity">
    <text evidence="2">Belongs to the chromate ion transporter (CHR) (TC 2.A.51) family.</text>
</comment>
<name>I9NPD0_9FIRM</name>
<dbReference type="PANTHER" id="PTHR43663">
    <property type="entry name" value="CHROMATE TRANSPORT PROTEIN-RELATED"/>
    <property type="match status" value="1"/>
</dbReference>
<gene>
    <name evidence="8" type="ORF">JBW_03258</name>
</gene>
<reference evidence="9" key="2">
    <citation type="submission" date="2015-02" db="EMBL/GenBank/DDBJ databases">
        <title>Complete Genome Sequence of Pelosinus fermentans JBW45.</title>
        <authorList>
            <person name="De Leon K.B."/>
            <person name="Utturkar S.M."/>
            <person name="Camilleri L.B."/>
            <person name="Arkin A.P."/>
            <person name="Fields M.W."/>
            <person name="Brown S.D."/>
            <person name="Wall J.D."/>
        </authorList>
    </citation>
    <scope>NUCLEOTIDE SEQUENCE [LARGE SCALE GENOMIC DNA]</scope>
    <source>
        <strain evidence="9">JBW45</strain>
    </source>
</reference>
<keyword evidence="5 7" id="KW-1133">Transmembrane helix</keyword>
<accession>I9NPD0</accession>
<feature type="transmembrane region" description="Helical" evidence="7">
    <location>
        <begin position="117"/>
        <end position="138"/>
    </location>
</feature>
<dbReference type="HOGENOM" id="CLU_018106_1_0_9"/>
<dbReference type="GO" id="GO:0015109">
    <property type="term" value="F:chromate transmembrane transporter activity"/>
    <property type="evidence" value="ECO:0007669"/>
    <property type="project" value="InterPro"/>
</dbReference>
<feature type="transmembrane region" description="Helical" evidence="7">
    <location>
        <begin position="169"/>
        <end position="186"/>
    </location>
</feature>
<dbReference type="RefSeq" id="WP_007958301.1">
    <property type="nucleotide sequence ID" value="NZ_CP010978.1"/>
</dbReference>
<evidence type="ECO:0000256" key="6">
    <source>
        <dbReference type="ARBA" id="ARBA00023136"/>
    </source>
</evidence>
<dbReference type="InterPro" id="IPR003370">
    <property type="entry name" value="Chromate_transpt"/>
</dbReference>
<keyword evidence="6 7" id="KW-0472">Membrane</keyword>
<keyword evidence="4 7" id="KW-0812">Transmembrane</keyword>
<dbReference type="KEGG" id="pft:JBW_03258"/>
<dbReference type="Pfam" id="PF02417">
    <property type="entry name" value="Chromate_transp"/>
    <property type="match status" value="1"/>
</dbReference>
<evidence type="ECO:0000256" key="2">
    <source>
        <dbReference type="ARBA" id="ARBA00005262"/>
    </source>
</evidence>
<evidence type="ECO:0000256" key="1">
    <source>
        <dbReference type="ARBA" id="ARBA00004651"/>
    </source>
</evidence>
<reference evidence="8 9" key="1">
    <citation type="journal article" date="2015" name="Genome Announc.">
        <title>Complete Genome Sequence of Pelosinus fermentans JBW45, a Member of a Remarkably Competitive Group of Negativicutes in the Firmicutes Phylum.</title>
        <authorList>
            <person name="De Leon K.B."/>
            <person name="Utturkar S.M."/>
            <person name="Camilleri L.B."/>
            <person name="Elias D.A."/>
            <person name="Arkin A.P."/>
            <person name="Fields M.W."/>
            <person name="Brown S.D."/>
            <person name="Wall J.D."/>
        </authorList>
    </citation>
    <scope>NUCLEOTIDE SEQUENCE [LARGE SCALE GENOMIC DNA]</scope>
    <source>
        <strain evidence="8 9">JBW45</strain>
    </source>
</reference>
<dbReference type="STRING" id="1192197.JBW_03258"/>